<keyword evidence="1" id="KW-0472">Membrane</keyword>
<feature type="transmembrane region" description="Helical" evidence="1">
    <location>
        <begin position="21"/>
        <end position="38"/>
    </location>
</feature>
<feature type="transmembrane region" description="Helical" evidence="1">
    <location>
        <begin position="158"/>
        <end position="179"/>
    </location>
</feature>
<comment type="caution">
    <text evidence="2">The sequence shown here is derived from an EMBL/GenBank/DDBJ whole genome shotgun (WGS) entry which is preliminary data.</text>
</comment>
<keyword evidence="1" id="KW-1133">Transmembrane helix</keyword>
<gene>
    <name evidence="2" type="ORF">EV191_103145</name>
</gene>
<name>A0A4R2QXN0_9PSEU</name>
<evidence type="ECO:0008006" key="4">
    <source>
        <dbReference type="Google" id="ProtNLM"/>
    </source>
</evidence>
<sequence>MSLRILRIELRRSMARVVGPLFVVAALLLGYLLTPLLFRGSGAWDLQWNGLVIQPRHLLTFIWAFIVGFGALQGMRDKRSKVGELFDSTPRPQWQRAGQLAGAFSLSLLGGYLAFLLVGAIQVATNATYFPLGVLLIGLVGAAIIVAGGLLGLGIGRLLPSFLTPPAAAMLGMVALAFVETERESGFALLSPSLARIHDVQAFHTLLPSVSVAQLVWFTAIAATGLLLFVARRRWIRAIAVVPPLVGVLIAVPLLPGDPGKALAVDRGAVELVCADGQPRVCVTRVHEAKLAELVEPAREALALLGKLPDAPTAVMESTAQAEDGVQEFVPEASGPVESRPADFVPISYDSLIPAISLNDAAGPVDERFSLLLGAGTPACRPHDEDRERELGARQAVASWLDGELRLKDASDVDYAAAVQEIESANSWAKRAWAALRELPADVQLERVAAYRSASLTCSGDLYSVLVDGAR</sequence>
<organism evidence="2 3">
    <name type="scientific">Tamaricihabitans halophyticus</name>
    <dbReference type="NCBI Taxonomy" id="1262583"/>
    <lineage>
        <taxon>Bacteria</taxon>
        <taxon>Bacillati</taxon>
        <taxon>Actinomycetota</taxon>
        <taxon>Actinomycetes</taxon>
        <taxon>Pseudonocardiales</taxon>
        <taxon>Pseudonocardiaceae</taxon>
        <taxon>Tamaricihabitans</taxon>
    </lineage>
</organism>
<keyword evidence="1" id="KW-0812">Transmembrane</keyword>
<dbReference type="AlphaFoldDB" id="A0A4R2QXN0"/>
<proteinExistence type="predicted"/>
<dbReference type="EMBL" id="SLXQ01000003">
    <property type="protein sequence ID" value="TCP54104.1"/>
    <property type="molecule type" value="Genomic_DNA"/>
</dbReference>
<dbReference type="RefSeq" id="WP_132876877.1">
    <property type="nucleotide sequence ID" value="NZ_SLXQ01000003.1"/>
</dbReference>
<evidence type="ECO:0000313" key="2">
    <source>
        <dbReference type="EMBL" id="TCP54104.1"/>
    </source>
</evidence>
<feature type="transmembrane region" description="Helical" evidence="1">
    <location>
        <begin position="212"/>
        <end position="231"/>
    </location>
</feature>
<dbReference type="Proteomes" id="UP000294911">
    <property type="component" value="Unassembled WGS sequence"/>
</dbReference>
<keyword evidence="3" id="KW-1185">Reference proteome</keyword>
<evidence type="ECO:0000313" key="3">
    <source>
        <dbReference type="Proteomes" id="UP000294911"/>
    </source>
</evidence>
<dbReference type="OrthoDB" id="3416461at2"/>
<protein>
    <recommendedName>
        <fullName evidence="4">ABC-type transport system involved in multi-copper enzyme maturation permease subunit</fullName>
    </recommendedName>
</protein>
<feature type="transmembrane region" description="Helical" evidence="1">
    <location>
        <begin position="129"/>
        <end position="151"/>
    </location>
</feature>
<evidence type="ECO:0000256" key="1">
    <source>
        <dbReference type="SAM" id="Phobius"/>
    </source>
</evidence>
<feature type="transmembrane region" description="Helical" evidence="1">
    <location>
        <begin position="238"/>
        <end position="255"/>
    </location>
</feature>
<accession>A0A4R2QXN0</accession>
<feature type="transmembrane region" description="Helical" evidence="1">
    <location>
        <begin position="58"/>
        <end position="75"/>
    </location>
</feature>
<feature type="transmembrane region" description="Helical" evidence="1">
    <location>
        <begin position="100"/>
        <end position="123"/>
    </location>
</feature>
<reference evidence="2 3" key="1">
    <citation type="submission" date="2019-03" db="EMBL/GenBank/DDBJ databases">
        <title>Genomic Encyclopedia of Type Strains, Phase IV (KMG-IV): sequencing the most valuable type-strain genomes for metagenomic binning, comparative biology and taxonomic classification.</title>
        <authorList>
            <person name="Goeker M."/>
        </authorList>
    </citation>
    <scope>NUCLEOTIDE SEQUENCE [LARGE SCALE GENOMIC DNA]</scope>
    <source>
        <strain evidence="2 3">DSM 45765</strain>
    </source>
</reference>